<comment type="caution">
    <text evidence="2">The sequence shown here is derived from an EMBL/GenBank/DDBJ whole genome shotgun (WGS) entry which is preliminary data.</text>
</comment>
<feature type="non-terminal residue" evidence="2">
    <location>
        <position position="102"/>
    </location>
</feature>
<dbReference type="Proteomes" id="UP000654075">
    <property type="component" value="Unassembled WGS sequence"/>
</dbReference>
<organism evidence="2 3">
    <name type="scientific">Polarella glacialis</name>
    <name type="common">Dinoflagellate</name>
    <dbReference type="NCBI Taxonomy" id="89957"/>
    <lineage>
        <taxon>Eukaryota</taxon>
        <taxon>Sar</taxon>
        <taxon>Alveolata</taxon>
        <taxon>Dinophyceae</taxon>
        <taxon>Suessiales</taxon>
        <taxon>Suessiaceae</taxon>
        <taxon>Polarella</taxon>
    </lineage>
</organism>
<dbReference type="AlphaFoldDB" id="A0A813DR03"/>
<dbReference type="EMBL" id="CAJNNV010004218">
    <property type="protein sequence ID" value="CAE8590335.1"/>
    <property type="molecule type" value="Genomic_DNA"/>
</dbReference>
<gene>
    <name evidence="2" type="ORF">PGLA1383_LOCUS9062</name>
</gene>
<evidence type="ECO:0000313" key="3">
    <source>
        <dbReference type="Proteomes" id="UP000654075"/>
    </source>
</evidence>
<evidence type="ECO:0000313" key="2">
    <source>
        <dbReference type="EMBL" id="CAE8590335.1"/>
    </source>
</evidence>
<dbReference type="Pfam" id="PF13297">
    <property type="entry name" value="SDE2_2C"/>
    <property type="match status" value="1"/>
</dbReference>
<keyword evidence="3" id="KW-1185">Reference proteome</keyword>
<sequence length="102" mass="10252">ADLAARFAGDGGGAEALLAAEGAEALKARLLALGLKAGGAPVERAKRLLQLQGITQLADLPKDLLAKGGPIAARPPVKFVRASGQVEAEAKQPEAASMDVAD</sequence>
<proteinExistence type="predicted"/>
<dbReference type="InterPro" id="IPR025086">
    <property type="entry name" value="SDE2/SF3A3_SAP"/>
</dbReference>
<name>A0A813DR03_POLGL</name>
<reference evidence="2" key="1">
    <citation type="submission" date="2021-02" db="EMBL/GenBank/DDBJ databases">
        <authorList>
            <person name="Dougan E. K."/>
            <person name="Rhodes N."/>
            <person name="Thang M."/>
            <person name="Chan C."/>
        </authorList>
    </citation>
    <scope>NUCLEOTIDE SEQUENCE</scope>
</reference>
<accession>A0A813DR03</accession>
<protein>
    <recommendedName>
        <fullName evidence="1">SDE2/SF3A3 SAP domain-containing protein</fullName>
    </recommendedName>
</protein>
<evidence type="ECO:0000259" key="1">
    <source>
        <dbReference type="Pfam" id="PF13297"/>
    </source>
</evidence>
<feature type="domain" description="SDE2/SF3A3 SAP" evidence="1">
    <location>
        <begin position="18"/>
        <end position="67"/>
    </location>
</feature>